<dbReference type="InterPro" id="IPR051209">
    <property type="entry name" value="FAD-bind_Monooxygenase_sf"/>
</dbReference>
<evidence type="ECO:0000313" key="2">
    <source>
        <dbReference type="Proteomes" id="UP000030063"/>
    </source>
</evidence>
<keyword evidence="1" id="KW-0560">Oxidoreductase</keyword>
<dbReference type="PANTHER" id="PTHR42877">
    <property type="entry name" value="L-ORNITHINE N(5)-MONOOXYGENASE-RELATED"/>
    <property type="match status" value="1"/>
</dbReference>
<dbReference type="Pfam" id="PF13738">
    <property type="entry name" value="Pyr_redox_3"/>
    <property type="match status" value="1"/>
</dbReference>
<dbReference type="eggNOG" id="COG2072">
    <property type="taxonomic scope" value="Bacteria"/>
</dbReference>
<protein>
    <submittedName>
        <fullName evidence="1">4-hydroxyacetophenone monooxygenase</fullName>
    </submittedName>
</protein>
<accession>A0A0A1YE86</accession>
<comment type="caution">
    <text evidence="1">The sequence shown here is derived from an EMBL/GenBank/DDBJ whole genome shotgun (WGS) entry which is preliminary data.</text>
</comment>
<dbReference type="RefSeq" id="WP_025167529.1">
    <property type="nucleotide sequence ID" value="NZ_AWSQ01000009.1"/>
</dbReference>
<proteinExistence type="predicted"/>
<keyword evidence="1" id="KW-0503">Monooxygenase</keyword>
<dbReference type="GO" id="GO:0004497">
    <property type="term" value="F:monooxygenase activity"/>
    <property type="evidence" value="ECO:0007669"/>
    <property type="project" value="UniProtKB-KW"/>
</dbReference>
<name>A0A0A1YE86_9PSED</name>
<sequence>MHNKSQSGAPLRVLIIGSGFGGLGMAIRLQQAGIEDFLLLEKAGEVGGTWRDNSYPGAACDVPSHLYSFSFELKTDWTRKFAPQAEILDYLRHCVAKYQLRSRIRLSSEVQSAAFDESAGLWQVTLSSGEVLSAQALVSACGQLNHPAYPAIPGIERFAGAVFHSARWRHDLDLTGKRVAVIGTGASAIQFVPQIQPKVQSLHLFQRSAAYVIAKPDRAYRDWELKVMRRLPWLQRIDRALKYIQHETRALAFISCPWLMKPLQLSFKWHLARGMTDVERRRSLLPEYPMGCKRILISNDYYPALAQSNVQIVSEPIQEVTPTGIVTADGREHGCDVLIYGTGFTATDFLAPMRITGCNGLELNQAWKDGAEAYKGISVSGFPNLFILYGPNTNLGHNSIIYMLESQFSYVLGCIQALKRQGLRYLDVKAEVQLRFNRQIQASVRQTIWAQGCSSWYKTASGKNTNNWPGYTFTYRRLTHVPDLRDYHCMR</sequence>
<dbReference type="InterPro" id="IPR036188">
    <property type="entry name" value="FAD/NAD-bd_sf"/>
</dbReference>
<dbReference type="OrthoDB" id="312624at2"/>
<organism evidence="1 2">
    <name type="scientific">Pseudomonas taeanensis MS-3</name>
    <dbReference type="NCBI Taxonomy" id="1395571"/>
    <lineage>
        <taxon>Bacteria</taxon>
        <taxon>Pseudomonadati</taxon>
        <taxon>Pseudomonadota</taxon>
        <taxon>Gammaproteobacteria</taxon>
        <taxon>Pseudomonadales</taxon>
        <taxon>Pseudomonadaceae</taxon>
        <taxon>Pseudomonas</taxon>
    </lineage>
</organism>
<dbReference type="AlphaFoldDB" id="A0A0A1YE86"/>
<dbReference type="SUPFAM" id="SSF51905">
    <property type="entry name" value="FAD/NAD(P)-binding domain"/>
    <property type="match status" value="1"/>
</dbReference>
<dbReference type="STRING" id="1395571.TMS3_0122960"/>
<keyword evidence="2" id="KW-1185">Reference proteome</keyword>
<dbReference type="PANTHER" id="PTHR42877:SF4">
    <property type="entry name" value="FAD_NAD(P)-BINDING DOMAIN-CONTAINING PROTEIN-RELATED"/>
    <property type="match status" value="1"/>
</dbReference>
<gene>
    <name evidence="1" type="ORF">TMS3_0122960</name>
</gene>
<reference evidence="1 2" key="1">
    <citation type="journal article" date="2014" name="Genome Announc.">
        <title>Draft Genome Sequence of Petroleum Oil-Degrading Marine Bacterium Pseudomonas taeanensis Strain MS-3, Isolated from a Crude Oil-Contaminated Seashore.</title>
        <authorList>
            <person name="Lee S.Y."/>
            <person name="Kim S.H."/>
            <person name="Lee D.G."/>
            <person name="Shin S."/>
            <person name="Yun S.H."/>
            <person name="Choi C.W."/>
            <person name="Chung Y.H."/>
            <person name="Choi J.S."/>
            <person name="Kahng H.Y."/>
            <person name="Kim S.I."/>
        </authorList>
    </citation>
    <scope>NUCLEOTIDE SEQUENCE [LARGE SCALE GENOMIC DNA]</scope>
    <source>
        <strain evidence="1 2">MS-3</strain>
    </source>
</reference>
<dbReference type="EMBL" id="AWSQ01000009">
    <property type="protein sequence ID" value="KFX68060.1"/>
    <property type="molecule type" value="Genomic_DNA"/>
</dbReference>
<dbReference type="Proteomes" id="UP000030063">
    <property type="component" value="Unassembled WGS sequence"/>
</dbReference>
<dbReference type="Gene3D" id="3.50.50.60">
    <property type="entry name" value="FAD/NAD(P)-binding domain"/>
    <property type="match status" value="2"/>
</dbReference>
<evidence type="ECO:0000313" key="1">
    <source>
        <dbReference type="EMBL" id="KFX68060.1"/>
    </source>
</evidence>